<reference evidence="10 11" key="1">
    <citation type="journal article" date="2015" name="Nature">
        <title>rRNA introns, odd ribosomes, and small enigmatic genomes across a large radiation of phyla.</title>
        <authorList>
            <person name="Brown C.T."/>
            <person name="Hug L.A."/>
            <person name="Thomas B.C."/>
            <person name="Sharon I."/>
            <person name="Castelle C.J."/>
            <person name="Singh A."/>
            <person name="Wilkins M.J."/>
            <person name="Williams K.H."/>
            <person name="Banfield J.F."/>
        </authorList>
    </citation>
    <scope>NUCLEOTIDE SEQUENCE [LARGE SCALE GENOMIC DNA]</scope>
</reference>
<evidence type="ECO:0000256" key="4">
    <source>
        <dbReference type="ARBA" id="ARBA00022884"/>
    </source>
</evidence>
<feature type="binding site" evidence="7">
    <location>
        <position position="66"/>
    </location>
    <ligand>
        <name>tRNA</name>
        <dbReference type="ChEBI" id="CHEBI:17843"/>
    </ligand>
</feature>
<feature type="active site" description="Proton acceptor" evidence="7">
    <location>
        <position position="19"/>
    </location>
</feature>
<gene>
    <name evidence="7" type="primary">pth</name>
    <name evidence="10" type="ORF">UX51_C0008G0005</name>
</gene>
<evidence type="ECO:0000256" key="7">
    <source>
        <dbReference type="HAMAP-Rule" id="MF_00083"/>
    </source>
</evidence>
<comment type="catalytic activity">
    <reaction evidence="7 8">
        <text>an N-acyl-L-alpha-aminoacyl-tRNA + H2O = an N-acyl-L-amino acid + a tRNA + H(+)</text>
        <dbReference type="Rhea" id="RHEA:54448"/>
        <dbReference type="Rhea" id="RHEA-COMP:10123"/>
        <dbReference type="Rhea" id="RHEA-COMP:13883"/>
        <dbReference type="ChEBI" id="CHEBI:15377"/>
        <dbReference type="ChEBI" id="CHEBI:15378"/>
        <dbReference type="ChEBI" id="CHEBI:59874"/>
        <dbReference type="ChEBI" id="CHEBI:78442"/>
        <dbReference type="ChEBI" id="CHEBI:138191"/>
        <dbReference type="EC" id="3.1.1.29"/>
    </reaction>
</comment>
<dbReference type="CDD" id="cd00462">
    <property type="entry name" value="PTH"/>
    <property type="match status" value="1"/>
</dbReference>
<feature type="site" description="Stabilizes the basic form of H active site to accept a proton" evidence="7">
    <location>
        <position position="102"/>
    </location>
</feature>
<dbReference type="GO" id="GO:0005737">
    <property type="term" value="C:cytoplasm"/>
    <property type="evidence" value="ECO:0007669"/>
    <property type="project" value="UniProtKB-SubCell"/>
</dbReference>
<dbReference type="Pfam" id="PF01195">
    <property type="entry name" value="Pept_tRNA_hydro"/>
    <property type="match status" value="1"/>
</dbReference>
<comment type="caution">
    <text evidence="7">Lacks conserved residue(s) required for the propagation of feature annotation.</text>
</comment>
<dbReference type="SUPFAM" id="SSF53178">
    <property type="entry name" value="Peptidyl-tRNA hydrolase-like"/>
    <property type="match status" value="1"/>
</dbReference>
<evidence type="ECO:0000256" key="5">
    <source>
        <dbReference type="ARBA" id="ARBA00038063"/>
    </source>
</evidence>
<feature type="binding site" evidence="7">
    <location>
        <position position="14"/>
    </location>
    <ligand>
        <name>tRNA</name>
        <dbReference type="ChEBI" id="CHEBI:17843"/>
    </ligand>
</feature>
<dbReference type="InterPro" id="IPR001328">
    <property type="entry name" value="Pept_tRNA_hydro"/>
</dbReference>
<evidence type="ECO:0000256" key="6">
    <source>
        <dbReference type="ARBA" id="ARBA00050038"/>
    </source>
</evidence>
<dbReference type="GO" id="GO:0072344">
    <property type="term" value="P:rescue of stalled ribosome"/>
    <property type="evidence" value="ECO:0007669"/>
    <property type="project" value="UniProtKB-UniRule"/>
</dbReference>
<dbReference type="EC" id="3.1.1.29" evidence="1 7"/>
<dbReference type="GO" id="GO:0006515">
    <property type="term" value="P:protein quality control for misfolded or incompletely synthesized proteins"/>
    <property type="evidence" value="ECO:0007669"/>
    <property type="project" value="UniProtKB-UniRule"/>
</dbReference>
<evidence type="ECO:0000256" key="1">
    <source>
        <dbReference type="ARBA" id="ARBA00013260"/>
    </source>
</evidence>
<dbReference type="InterPro" id="IPR018171">
    <property type="entry name" value="Pept_tRNA_hydro_CS"/>
</dbReference>
<feature type="site" description="Discriminates between blocked and unblocked aminoacyl-tRNA" evidence="7">
    <location>
        <position position="9"/>
    </location>
</feature>
<keyword evidence="2 7" id="KW-0820">tRNA-binding</keyword>
<keyword evidence="4 7" id="KW-0694">RNA-binding</keyword>
<dbReference type="Gene3D" id="3.40.50.1470">
    <property type="entry name" value="Peptidyl-tRNA hydrolase"/>
    <property type="match status" value="1"/>
</dbReference>
<dbReference type="GO" id="GO:0004045">
    <property type="term" value="F:peptidyl-tRNA hydrolase activity"/>
    <property type="evidence" value="ECO:0007669"/>
    <property type="project" value="UniProtKB-UniRule"/>
</dbReference>
<evidence type="ECO:0000256" key="3">
    <source>
        <dbReference type="ARBA" id="ARBA00022801"/>
    </source>
</evidence>
<dbReference type="PATRIC" id="fig|1618628.3.peg.182"/>
<keyword evidence="3 7" id="KW-0378">Hydrolase</keyword>
<name>A0A0G1PYZ8_9BACT</name>
<dbReference type="EMBL" id="LCMM01000008">
    <property type="protein sequence ID" value="KKU37994.1"/>
    <property type="molecule type" value="Genomic_DNA"/>
</dbReference>
<feature type="binding site" evidence="7">
    <location>
        <position position="68"/>
    </location>
    <ligand>
        <name>tRNA</name>
        <dbReference type="ChEBI" id="CHEBI:17843"/>
    </ligand>
</feature>
<dbReference type="HAMAP" id="MF_00083">
    <property type="entry name" value="Pept_tRNA_hydro_bact"/>
    <property type="match status" value="1"/>
</dbReference>
<dbReference type="GO" id="GO:0000049">
    <property type="term" value="F:tRNA binding"/>
    <property type="evidence" value="ECO:0007669"/>
    <property type="project" value="UniProtKB-UniRule"/>
</dbReference>
<evidence type="ECO:0000313" key="11">
    <source>
        <dbReference type="Proteomes" id="UP000034856"/>
    </source>
</evidence>
<dbReference type="Proteomes" id="UP000034856">
    <property type="component" value="Unassembled WGS sequence"/>
</dbReference>
<dbReference type="InterPro" id="IPR036416">
    <property type="entry name" value="Pept_tRNA_hydro_sf"/>
</dbReference>
<proteinExistence type="inferred from homology"/>
<dbReference type="PANTHER" id="PTHR17224:SF1">
    <property type="entry name" value="PEPTIDYL-TRNA HYDROLASE"/>
    <property type="match status" value="1"/>
</dbReference>
<dbReference type="NCBIfam" id="TIGR00447">
    <property type="entry name" value="pth"/>
    <property type="match status" value="1"/>
</dbReference>
<dbReference type="PROSITE" id="PS01195">
    <property type="entry name" value="PEPT_TRNA_HYDROL_1"/>
    <property type="match status" value="1"/>
</dbReference>
<sequence length="197" mass="21895">MFLIIGLGNPGKEYEKTKHNAGFRTVDFLAGKYDLEWTDESKKLLSEVSSGKIDSQKVILAKPITFMNNSGKAVALLTKSYKPSSRAQAEGLKAESCFIFHDDSDLPLGKIKISFGKSSGGHKGVESIIKALKTKEFWRIRIGIQSSKKHIRAEKLVLQKFKPEEEKIFAKVVKTAAEAAETMILESPEKAMSLFNK</sequence>
<comment type="function">
    <text evidence="7">Hydrolyzes ribosome-free peptidyl-tRNAs (with 1 or more amino acids incorporated), which drop off the ribosome during protein synthesis, or as a result of ribosome stalling.</text>
</comment>
<comment type="subcellular location">
    <subcellularLocation>
        <location evidence="7">Cytoplasm</location>
    </subcellularLocation>
</comment>
<dbReference type="PANTHER" id="PTHR17224">
    <property type="entry name" value="PEPTIDYL-TRNA HYDROLASE"/>
    <property type="match status" value="1"/>
</dbReference>
<comment type="caution">
    <text evidence="10">The sequence shown here is derived from an EMBL/GenBank/DDBJ whole genome shotgun (WGS) entry which is preliminary data.</text>
</comment>
<accession>A0A0G1PYZ8</accession>
<evidence type="ECO:0000256" key="9">
    <source>
        <dbReference type="RuleBase" id="RU004320"/>
    </source>
</evidence>
<organism evidence="10 11">
    <name type="scientific">Candidatus Azambacteria bacterium GW2011_GWF2_46_32</name>
    <dbReference type="NCBI Taxonomy" id="1618628"/>
    <lineage>
        <taxon>Bacteria</taxon>
        <taxon>Candidatus Azamiibacteriota</taxon>
    </lineage>
</organism>
<evidence type="ECO:0000313" key="10">
    <source>
        <dbReference type="EMBL" id="KKU37994.1"/>
    </source>
</evidence>
<evidence type="ECO:0000256" key="8">
    <source>
        <dbReference type="RuleBase" id="RU000673"/>
    </source>
</evidence>
<evidence type="ECO:0000256" key="2">
    <source>
        <dbReference type="ARBA" id="ARBA00022555"/>
    </source>
</evidence>
<comment type="function">
    <text evidence="7">Catalyzes the release of premature peptidyl moieties from peptidyl-tRNA molecules trapped in stalled 50S ribosomal subunits, and thus maintains levels of free tRNAs and 50S ribosomes.</text>
</comment>
<dbReference type="AlphaFoldDB" id="A0A0G1PYZ8"/>
<protein>
    <recommendedName>
        <fullName evidence="6 7">Peptidyl-tRNA hydrolase</fullName>
        <shortName evidence="7">Pth</shortName>
        <ecNumber evidence="1 7">3.1.1.29</ecNumber>
    </recommendedName>
</protein>
<keyword evidence="7" id="KW-0963">Cytoplasm</keyword>
<comment type="subunit">
    <text evidence="7">Monomer.</text>
</comment>
<comment type="similarity">
    <text evidence="5 7 9">Belongs to the PTH family.</text>
</comment>